<protein>
    <recommendedName>
        <fullName evidence="3">Clp R domain-containing protein</fullName>
    </recommendedName>
</protein>
<dbReference type="PANTHER" id="PTHR47016:SF5">
    <property type="entry name" value="CLP DOMAIN SUPERFAMILY PROTEIN"/>
    <property type="match status" value="1"/>
</dbReference>
<evidence type="ECO:0000313" key="4">
    <source>
        <dbReference type="EMBL" id="GAA3824687.1"/>
    </source>
</evidence>
<evidence type="ECO:0000256" key="2">
    <source>
        <dbReference type="SAM" id="MobiDB-lite"/>
    </source>
</evidence>
<evidence type="ECO:0000313" key="5">
    <source>
        <dbReference type="Proteomes" id="UP001500888"/>
    </source>
</evidence>
<dbReference type="SUPFAM" id="SSF81923">
    <property type="entry name" value="Double Clp-N motif"/>
    <property type="match status" value="1"/>
</dbReference>
<gene>
    <name evidence="4" type="ORF">GCM10022226_51760</name>
</gene>
<reference evidence="5" key="1">
    <citation type="journal article" date="2019" name="Int. J. Syst. Evol. Microbiol.">
        <title>The Global Catalogue of Microorganisms (GCM) 10K type strain sequencing project: providing services to taxonomists for standard genome sequencing and annotation.</title>
        <authorList>
            <consortium name="The Broad Institute Genomics Platform"/>
            <consortium name="The Broad Institute Genome Sequencing Center for Infectious Disease"/>
            <person name="Wu L."/>
            <person name="Ma J."/>
        </authorList>
    </citation>
    <scope>NUCLEOTIDE SEQUENCE [LARGE SCALE GENOMIC DNA]</scope>
    <source>
        <strain evidence="5">JCM 16908</strain>
    </source>
</reference>
<dbReference type="InterPro" id="IPR036628">
    <property type="entry name" value="Clp_N_dom_sf"/>
</dbReference>
<dbReference type="PROSITE" id="PS51903">
    <property type="entry name" value="CLP_R"/>
    <property type="match status" value="1"/>
</dbReference>
<proteinExistence type="predicted"/>
<accession>A0ABP7IRD7</accession>
<evidence type="ECO:0000259" key="3">
    <source>
        <dbReference type="PROSITE" id="PS51903"/>
    </source>
</evidence>
<dbReference type="PANTHER" id="PTHR47016">
    <property type="entry name" value="ATP-DEPENDENT CLP PROTEASE ATP-BINDING SUBUNIT CLPT1, CHLOROPLASTIC"/>
    <property type="match status" value="1"/>
</dbReference>
<feature type="domain" description="Clp R" evidence="3">
    <location>
        <begin position="2"/>
        <end position="147"/>
    </location>
</feature>
<name>A0ABP7IRD7_9ACTN</name>
<keyword evidence="1" id="KW-0677">Repeat</keyword>
<dbReference type="InterPro" id="IPR044217">
    <property type="entry name" value="CLPT1/2"/>
</dbReference>
<dbReference type="Proteomes" id="UP001500888">
    <property type="component" value="Unassembled WGS sequence"/>
</dbReference>
<dbReference type="EMBL" id="BAAAZR010000019">
    <property type="protein sequence ID" value="GAA3824687.1"/>
    <property type="molecule type" value="Genomic_DNA"/>
</dbReference>
<keyword evidence="5" id="KW-1185">Reference proteome</keyword>
<evidence type="ECO:0000256" key="1">
    <source>
        <dbReference type="PROSITE-ProRule" id="PRU01251"/>
    </source>
</evidence>
<dbReference type="Gene3D" id="1.10.1780.10">
    <property type="entry name" value="Clp, N-terminal domain"/>
    <property type="match status" value="1"/>
</dbReference>
<dbReference type="InterPro" id="IPR004176">
    <property type="entry name" value="Clp_R_N"/>
</dbReference>
<comment type="caution">
    <text evidence="4">The sequence shown here is derived from an EMBL/GenBank/DDBJ whole genome shotgun (WGS) entry which is preliminary data.</text>
</comment>
<feature type="compositionally biased region" description="Pro residues" evidence="2">
    <location>
        <begin position="190"/>
        <end position="199"/>
    </location>
</feature>
<feature type="region of interest" description="Disordered" evidence="2">
    <location>
        <begin position="183"/>
        <end position="216"/>
    </location>
</feature>
<organism evidence="4 5">
    <name type="scientific">Sphaerisporangium flaviroseum</name>
    <dbReference type="NCBI Taxonomy" id="509199"/>
    <lineage>
        <taxon>Bacteria</taxon>
        <taxon>Bacillati</taxon>
        <taxon>Actinomycetota</taxon>
        <taxon>Actinomycetes</taxon>
        <taxon>Streptosporangiales</taxon>
        <taxon>Streptosporangiaceae</taxon>
        <taxon>Sphaerisporangium</taxon>
    </lineage>
</organism>
<sequence>MFERFTDSARRAVVAAQEEARRLDHDYIGTEHVLLGLLGEGKGLAATVLKAHGLTVDGVRTNIEELVGPGESTPGAHIPFTPRAKKVLELSLREALQLHHNYISTEHILLGLIREGEGMAVQVLTLHEVDLQEVREQLINGAKARRVRRLGHPSEEAVLMATSPSVGSRLERILESLERIERRLDALGAPPAPPAPPAPEEGEDPGPAKADPEATG</sequence>
<dbReference type="Pfam" id="PF02861">
    <property type="entry name" value="Clp_N"/>
    <property type="match status" value="1"/>
</dbReference>